<feature type="region of interest" description="Disordered" evidence="1">
    <location>
        <begin position="1"/>
        <end position="99"/>
    </location>
</feature>
<dbReference type="EMBL" id="JALJOQ010000052">
    <property type="protein sequence ID" value="KAK9804151.1"/>
    <property type="molecule type" value="Genomic_DNA"/>
</dbReference>
<name>A0AAW1P6X6_9CHLO</name>
<dbReference type="AlphaFoldDB" id="A0AAW1P6X6"/>
<feature type="compositionally biased region" description="Polar residues" evidence="1">
    <location>
        <begin position="132"/>
        <end position="152"/>
    </location>
</feature>
<keyword evidence="3" id="KW-1185">Reference proteome</keyword>
<comment type="caution">
    <text evidence="2">The sequence shown here is derived from an EMBL/GenBank/DDBJ whole genome shotgun (WGS) entry which is preliminary data.</text>
</comment>
<feature type="compositionally biased region" description="Basic residues" evidence="1">
    <location>
        <begin position="155"/>
        <end position="164"/>
    </location>
</feature>
<feature type="compositionally biased region" description="Low complexity" evidence="1">
    <location>
        <begin position="62"/>
        <end position="73"/>
    </location>
</feature>
<evidence type="ECO:0000313" key="3">
    <source>
        <dbReference type="Proteomes" id="UP001465755"/>
    </source>
</evidence>
<evidence type="ECO:0000256" key="1">
    <source>
        <dbReference type="SAM" id="MobiDB-lite"/>
    </source>
</evidence>
<reference evidence="2 3" key="1">
    <citation type="journal article" date="2024" name="Nat. Commun.">
        <title>Phylogenomics reveals the evolutionary origins of lichenization in chlorophyte algae.</title>
        <authorList>
            <person name="Puginier C."/>
            <person name="Libourel C."/>
            <person name="Otte J."/>
            <person name="Skaloud P."/>
            <person name="Haon M."/>
            <person name="Grisel S."/>
            <person name="Petersen M."/>
            <person name="Berrin J.G."/>
            <person name="Delaux P.M."/>
            <person name="Dal Grande F."/>
            <person name="Keller J."/>
        </authorList>
    </citation>
    <scope>NUCLEOTIDE SEQUENCE [LARGE SCALE GENOMIC DNA]</scope>
    <source>
        <strain evidence="2 3">SAG 2036</strain>
    </source>
</reference>
<evidence type="ECO:0000313" key="2">
    <source>
        <dbReference type="EMBL" id="KAK9804151.1"/>
    </source>
</evidence>
<gene>
    <name evidence="2" type="ORF">WJX73_005468</name>
</gene>
<sequence length="290" mass="29576">MVSNPSSGFLRRPGLPSPGPSMSASGASPTSSPSSRAQNPLETAGSFLSLDGDSLGPPSTWGGSSNALASSGAQGSGNLGAELNPPPVQMDLSGSAPLAGRLPSLRTSLLSEGLAAPGGTTSPTHTQDTDSLRVQPSIASSIATQAESQPPTHISMRRYGRPISRKGPVKDGHMLHTRSEGQLWPPLAPADPISAAHQPGISSASHPPLQAGRYMDLGHGRNASIGFSGNSAAAGEPPLPLKLPPPFLYTCVVGRSRSLARFTLNGSSDVAALLGRLAGLEMDDEFVQSL</sequence>
<proteinExistence type="predicted"/>
<dbReference type="Proteomes" id="UP001465755">
    <property type="component" value="Unassembled WGS sequence"/>
</dbReference>
<feature type="region of interest" description="Disordered" evidence="1">
    <location>
        <begin position="112"/>
        <end position="168"/>
    </location>
</feature>
<protein>
    <submittedName>
        <fullName evidence="2">Uncharacterized protein</fullName>
    </submittedName>
</protein>
<organism evidence="2 3">
    <name type="scientific">Symbiochloris irregularis</name>
    <dbReference type="NCBI Taxonomy" id="706552"/>
    <lineage>
        <taxon>Eukaryota</taxon>
        <taxon>Viridiplantae</taxon>
        <taxon>Chlorophyta</taxon>
        <taxon>core chlorophytes</taxon>
        <taxon>Trebouxiophyceae</taxon>
        <taxon>Trebouxiales</taxon>
        <taxon>Trebouxiaceae</taxon>
        <taxon>Symbiochloris</taxon>
    </lineage>
</organism>
<accession>A0AAW1P6X6</accession>
<feature type="compositionally biased region" description="Low complexity" evidence="1">
    <location>
        <begin position="20"/>
        <end position="37"/>
    </location>
</feature>